<feature type="region of interest" description="Disordered" evidence="1">
    <location>
        <begin position="130"/>
        <end position="182"/>
    </location>
</feature>
<protein>
    <submittedName>
        <fullName evidence="3">Uncharacterized protein LOC34620004</fullName>
    </submittedName>
</protein>
<sequence length="530" mass="60169">MDGPYGGGNSFLHTCLERCDFMAFFAELPKTSNLFVRDRGGRTVMELAMHMAADLFQSCFSTSFPIDSSAFGKYMSCSCAVCSHRRHRGMRDGQGENEKIHQCKNPMRVRYNEEYINMYLQPKQMRLNSKLAPAGPSFPATHKYTPTQYPPGWNPSTRSSHGRSQQNPAENQGDSVSASFPLPSGALASVPGPCLPQQYFYPCEAEDESAEGGKLALEQVKLENRMVQREVLVLVEDVCTGPLCDTMKARMRRLLKKLRSLMLVMKRLGACYMLRIKATEAAVDGNLLQQKITYPFLYSALLHKAFKLYPNGPRGQAFDPLNPADGRRMIQLLVNYQLPGYELALFLGNLTSIFSEFVSFFAQDDVRIWRPGRELQQFYLHMAFALDNVDIFKFIVNYGQLFAGPTDIFKWEDLLYALMEHRDKFRPYFSSLLSSRLKSRVQKRLVEEGTASDIKMKFPAEPVKYPCEERLLTQKVLSEYGSLFGKEEAKELSELLRRWRYGAARPEIDRTGKGGALKASVSSAPQAFWC</sequence>
<keyword evidence="2" id="KW-1185">Reference proteome</keyword>
<dbReference type="GeneID" id="34620004"/>
<dbReference type="AlphaFoldDB" id="A0A6P6RUC4"/>
<dbReference type="Proteomes" id="UP000515125">
    <property type="component" value="Unplaced"/>
</dbReference>
<reference evidence="3" key="1">
    <citation type="submission" date="2025-08" db="UniProtKB">
        <authorList>
            <consortium name="RefSeq"/>
        </authorList>
    </citation>
    <scope>IDENTIFICATION</scope>
</reference>
<dbReference type="OrthoDB" id="371459at2759"/>
<evidence type="ECO:0000256" key="1">
    <source>
        <dbReference type="SAM" id="MobiDB-lite"/>
    </source>
</evidence>
<dbReference type="RefSeq" id="XP_026191438.1">
    <property type="nucleotide sequence ID" value="XM_026335653.1"/>
</dbReference>
<gene>
    <name evidence="3" type="primary">LOC34620004</name>
</gene>
<accession>A0A6P6RUC4</accession>
<name>A0A6P6RUC4_9EIME</name>
<proteinExistence type="predicted"/>
<evidence type="ECO:0000313" key="3">
    <source>
        <dbReference type="RefSeq" id="XP_026191438.1"/>
    </source>
</evidence>
<organism evidence="2 3">
    <name type="scientific">Cyclospora cayetanensis</name>
    <dbReference type="NCBI Taxonomy" id="88456"/>
    <lineage>
        <taxon>Eukaryota</taxon>
        <taxon>Sar</taxon>
        <taxon>Alveolata</taxon>
        <taxon>Apicomplexa</taxon>
        <taxon>Conoidasida</taxon>
        <taxon>Coccidia</taxon>
        <taxon>Eucoccidiorida</taxon>
        <taxon>Eimeriorina</taxon>
        <taxon>Eimeriidae</taxon>
        <taxon>Cyclospora</taxon>
    </lineage>
</organism>
<feature type="compositionally biased region" description="Polar residues" evidence="1">
    <location>
        <begin position="154"/>
        <end position="178"/>
    </location>
</feature>
<evidence type="ECO:0000313" key="2">
    <source>
        <dbReference type="Proteomes" id="UP000515125"/>
    </source>
</evidence>